<dbReference type="Proteomes" id="UP000030686">
    <property type="component" value="Unassembled WGS sequence"/>
</dbReference>
<gene>
    <name evidence="2" type="ORF">PROQFM164_S01g000056</name>
</gene>
<evidence type="ECO:0000256" key="1">
    <source>
        <dbReference type="SAM" id="MobiDB-lite"/>
    </source>
</evidence>
<feature type="compositionally biased region" description="Low complexity" evidence="1">
    <location>
        <begin position="95"/>
        <end position="112"/>
    </location>
</feature>
<dbReference type="OrthoDB" id="4336258at2759"/>
<proteinExistence type="predicted"/>
<dbReference type="AlphaFoldDB" id="W6Q942"/>
<feature type="region of interest" description="Disordered" evidence="1">
    <location>
        <begin position="84"/>
        <end position="113"/>
    </location>
</feature>
<name>W6Q942_PENRF</name>
<accession>W6Q942</accession>
<sequence>MSRKETEDYCKDAFQTFNWMEIKRSLKIVKDTPRTAIGEDSSARNLVVALLGQTYRLCPEPQRLPLLWNLADIFSPFATGQAHRRSHGMTSVEMSLSSSSSPGPSQPGGNSSHAVALHRYTSALHERGQRENKSLQRIDEQTITLDPPLFMVIVQYRNLTCSGRARTKKEAAHLGAKEICRQLNEDLSLV</sequence>
<reference evidence="2" key="1">
    <citation type="journal article" date="2014" name="Nat. Commun.">
        <title>Multiple recent horizontal transfers of a large genomic region in cheese making fungi.</title>
        <authorList>
            <person name="Cheeseman K."/>
            <person name="Ropars J."/>
            <person name="Renault P."/>
            <person name="Dupont J."/>
            <person name="Gouzy J."/>
            <person name="Branca A."/>
            <person name="Abraham A.L."/>
            <person name="Ceppi M."/>
            <person name="Conseiller E."/>
            <person name="Debuchy R."/>
            <person name="Malagnac F."/>
            <person name="Goarin A."/>
            <person name="Silar P."/>
            <person name="Lacoste S."/>
            <person name="Sallet E."/>
            <person name="Bensimon A."/>
            <person name="Giraud T."/>
            <person name="Brygoo Y."/>
        </authorList>
    </citation>
    <scope>NUCLEOTIDE SEQUENCE [LARGE SCALE GENOMIC DNA]</scope>
    <source>
        <strain evidence="2">FM164</strain>
    </source>
</reference>
<dbReference type="SUPFAM" id="SSF54768">
    <property type="entry name" value="dsRNA-binding domain-like"/>
    <property type="match status" value="1"/>
</dbReference>
<dbReference type="EMBL" id="HG792015">
    <property type="protein sequence ID" value="CDM26247.1"/>
    <property type="molecule type" value="Genomic_DNA"/>
</dbReference>
<protein>
    <submittedName>
        <fullName evidence="2">Genomic scaffold, ProqFM164S01</fullName>
    </submittedName>
</protein>
<evidence type="ECO:0000313" key="2">
    <source>
        <dbReference type="EMBL" id="CDM26247.1"/>
    </source>
</evidence>
<evidence type="ECO:0000313" key="3">
    <source>
        <dbReference type="Proteomes" id="UP000030686"/>
    </source>
</evidence>
<organism evidence="2 3">
    <name type="scientific">Penicillium roqueforti (strain FM164)</name>
    <dbReference type="NCBI Taxonomy" id="1365484"/>
    <lineage>
        <taxon>Eukaryota</taxon>
        <taxon>Fungi</taxon>
        <taxon>Dikarya</taxon>
        <taxon>Ascomycota</taxon>
        <taxon>Pezizomycotina</taxon>
        <taxon>Eurotiomycetes</taxon>
        <taxon>Eurotiomycetidae</taxon>
        <taxon>Eurotiales</taxon>
        <taxon>Aspergillaceae</taxon>
        <taxon>Penicillium</taxon>
    </lineage>
</organism>
<dbReference type="CDD" id="cd00048">
    <property type="entry name" value="DSRM_SF"/>
    <property type="match status" value="1"/>
</dbReference>
<dbReference type="Gene3D" id="3.30.160.20">
    <property type="match status" value="1"/>
</dbReference>
<keyword evidence="3" id="KW-1185">Reference proteome</keyword>